<dbReference type="GO" id="GO:0006633">
    <property type="term" value="P:fatty acid biosynthetic process"/>
    <property type="evidence" value="ECO:0007669"/>
    <property type="project" value="UniProtKB-UniPathway"/>
</dbReference>
<dbReference type="Proteomes" id="UP000035036">
    <property type="component" value="Chromosome"/>
</dbReference>
<feature type="active site" description="Proton acceptor" evidence="10">
    <location>
        <position position="145"/>
    </location>
</feature>
<dbReference type="InterPro" id="IPR014358">
    <property type="entry name" value="Enoyl-ACP_Rdtase_NADH"/>
</dbReference>
<evidence type="ECO:0000313" key="13">
    <source>
        <dbReference type="EMBL" id="AJF06157.1"/>
    </source>
</evidence>
<sequence>MGFLEGKRGIIFGVANDKSIAWGIARALRDAGAELAFTYLNEALEKRVRPLAESLGSSLVLPCDVQKDSDIEAVFGELEKAWGKLDFVVHSVAFAHRDDLKRPFSQTSREGFSLAMDISAYSLLPISRYAAPLMKEGGSIVTMTYLGAQKAVPNYNVMGVAKAALEASVRYLAAELGPEGIRVNAVSAGPIKTLAASGIGQFKEKLKLMDDFAPLRRTVTQEEVGKSALYLVSDLSSGVTGEVHFVDAGFNVIVNA</sequence>
<dbReference type="EMBL" id="CP010311">
    <property type="protein sequence ID" value="AJF06157.1"/>
    <property type="molecule type" value="Genomic_DNA"/>
</dbReference>
<comment type="catalytic activity">
    <reaction evidence="9">
        <text>a 2,3-saturated acyl-[ACP] + NAD(+) = a (2E)-enoyl-[ACP] + NADH + H(+)</text>
        <dbReference type="Rhea" id="RHEA:10240"/>
        <dbReference type="Rhea" id="RHEA-COMP:9925"/>
        <dbReference type="Rhea" id="RHEA-COMP:9926"/>
        <dbReference type="ChEBI" id="CHEBI:15378"/>
        <dbReference type="ChEBI" id="CHEBI:57540"/>
        <dbReference type="ChEBI" id="CHEBI:57945"/>
        <dbReference type="ChEBI" id="CHEBI:78784"/>
        <dbReference type="ChEBI" id="CHEBI:78785"/>
        <dbReference type="EC" id="1.3.1.9"/>
    </reaction>
</comment>
<dbReference type="Pfam" id="PF13561">
    <property type="entry name" value="adh_short_C2"/>
    <property type="match status" value="1"/>
</dbReference>
<evidence type="ECO:0000256" key="5">
    <source>
        <dbReference type="ARBA" id="ARBA00023002"/>
    </source>
</evidence>
<dbReference type="KEGG" id="gsb:GSUB_05680"/>
<name>A0A0B5FDE1_9BACT</name>
<dbReference type="UniPathway" id="UPA00094"/>
<feature type="binding site" evidence="12">
    <location>
        <position position="13"/>
    </location>
    <ligand>
        <name>NAD(+)</name>
        <dbReference type="ChEBI" id="CHEBI:57540"/>
    </ligand>
</feature>
<comment type="pathway">
    <text evidence="1">Lipid metabolism; fatty acid biosynthesis.</text>
</comment>
<keyword evidence="7" id="KW-0443">Lipid metabolism</keyword>
<dbReference type="PANTHER" id="PTHR43159:SF2">
    <property type="entry name" value="ENOYL-[ACYL-CARRIER-PROTEIN] REDUCTASE [NADH], CHLOROPLASTIC"/>
    <property type="match status" value="1"/>
</dbReference>
<dbReference type="HOGENOM" id="CLU_010194_10_1_7"/>
<evidence type="ECO:0000256" key="3">
    <source>
        <dbReference type="ARBA" id="ARBA00022516"/>
    </source>
</evidence>
<evidence type="ECO:0000256" key="7">
    <source>
        <dbReference type="ARBA" id="ARBA00023098"/>
    </source>
</evidence>
<dbReference type="PANTHER" id="PTHR43159">
    <property type="entry name" value="ENOYL-[ACYL-CARRIER-PROTEIN] REDUCTASE"/>
    <property type="match status" value="1"/>
</dbReference>
<dbReference type="EC" id="1.3.1.9" evidence="9"/>
<feature type="active site" description="Proton acceptor" evidence="10">
    <location>
        <position position="155"/>
    </location>
</feature>
<keyword evidence="3 9" id="KW-0444">Lipid biosynthesis</keyword>
<accession>A0A0B5FDE1</accession>
<dbReference type="Gene3D" id="1.10.8.400">
    <property type="entry name" value="Enoyl acyl carrier protein reductase"/>
    <property type="match status" value="1"/>
</dbReference>
<evidence type="ECO:0000256" key="10">
    <source>
        <dbReference type="PIRSR" id="PIRSR000094-1"/>
    </source>
</evidence>
<dbReference type="PRINTS" id="PR00081">
    <property type="entry name" value="GDHRDH"/>
</dbReference>
<dbReference type="FunFam" id="1.10.8.400:FF:000001">
    <property type="entry name" value="Enoyl-[acyl-carrier-protein] reductase [NADH]"/>
    <property type="match status" value="1"/>
</dbReference>
<dbReference type="AlphaFoldDB" id="A0A0B5FDE1"/>
<feature type="binding site" evidence="12">
    <location>
        <begin position="191"/>
        <end position="195"/>
    </location>
    <ligand>
        <name>NAD(+)</name>
        <dbReference type="ChEBI" id="CHEBI:57540"/>
    </ligand>
</feature>
<reference evidence="13 14" key="1">
    <citation type="journal article" date="2015" name="Genome Announc.">
        <title>Genomes of Geoalkalibacter ferrihydriticus Z-0531T and Geoalkalibacter subterraneus Red1T, Two Haloalkaliphilic Metal-Reducing Deltaproteobacteria.</title>
        <authorList>
            <person name="Badalamenti J.P."/>
            <person name="Krajmalnik-Brown R."/>
            <person name="Torres C.I."/>
            <person name="Bond D.R."/>
        </authorList>
    </citation>
    <scope>NUCLEOTIDE SEQUENCE [LARGE SCALE GENOMIC DNA]</scope>
    <source>
        <strain evidence="13 14">Red1</strain>
    </source>
</reference>
<dbReference type="PIRSF" id="PIRSF000094">
    <property type="entry name" value="Enoyl-ACP_rdct"/>
    <property type="match status" value="1"/>
</dbReference>
<feature type="binding site" evidence="12">
    <location>
        <position position="162"/>
    </location>
    <ligand>
        <name>NAD(+)</name>
        <dbReference type="ChEBI" id="CHEBI:57540"/>
    </ligand>
</feature>
<dbReference type="STRING" id="483547.GSUB_05680"/>
<evidence type="ECO:0000256" key="11">
    <source>
        <dbReference type="PIRSR" id="PIRSR000094-2"/>
    </source>
</evidence>
<dbReference type="GO" id="GO:0004318">
    <property type="term" value="F:enoyl-[acyl-carrier-protein] reductase (NADH) activity"/>
    <property type="evidence" value="ECO:0007669"/>
    <property type="project" value="UniProtKB-EC"/>
</dbReference>
<dbReference type="OrthoDB" id="9803628at2"/>
<keyword evidence="8 9" id="KW-0275">Fatty acid biosynthesis</keyword>
<feature type="binding site" evidence="12">
    <location>
        <position position="92"/>
    </location>
    <ligand>
        <name>NAD(+)</name>
        <dbReference type="ChEBI" id="CHEBI:57540"/>
    </ligand>
</feature>
<evidence type="ECO:0000256" key="4">
    <source>
        <dbReference type="ARBA" id="ARBA00022832"/>
    </source>
</evidence>
<evidence type="ECO:0000313" key="14">
    <source>
        <dbReference type="Proteomes" id="UP000035036"/>
    </source>
</evidence>
<organism evidence="13 14">
    <name type="scientific">Geoalkalibacter subterraneus</name>
    <dbReference type="NCBI Taxonomy" id="483547"/>
    <lineage>
        <taxon>Bacteria</taxon>
        <taxon>Pseudomonadati</taxon>
        <taxon>Thermodesulfobacteriota</taxon>
        <taxon>Desulfuromonadia</taxon>
        <taxon>Desulfuromonadales</taxon>
        <taxon>Geoalkalibacteraceae</taxon>
        <taxon>Geoalkalibacter</taxon>
    </lineage>
</organism>
<evidence type="ECO:0000256" key="12">
    <source>
        <dbReference type="PIRSR" id="PIRSR000094-3"/>
    </source>
</evidence>
<evidence type="ECO:0000256" key="9">
    <source>
        <dbReference type="PIRNR" id="PIRNR000094"/>
    </source>
</evidence>
<dbReference type="SUPFAM" id="SSF51735">
    <property type="entry name" value="NAD(P)-binding Rossmann-fold domains"/>
    <property type="match status" value="1"/>
</dbReference>
<feature type="binding site" evidence="12">
    <location>
        <begin position="19"/>
        <end position="20"/>
    </location>
    <ligand>
        <name>NAD(+)</name>
        <dbReference type="ChEBI" id="CHEBI:57540"/>
    </ligand>
</feature>
<keyword evidence="14" id="KW-1185">Reference proteome</keyword>
<feature type="binding site" evidence="12">
    <location>
        <begin position="64"/>
        <end position="65"/>
    </location>
    <ligand>
        <name>NAD(+)</name>
        <dbReference type="ChEBI" id="CHEBI:57540"/>
    </ligand>
</feature>
<dbReference type="RefSeq" id="WP_040199678.1">
    <property type="nucleotide sequence ID" value="NZ_CP010311.1"/>
</dbReference>
<keyword evidence="4" id="KW-0276">Fatty acid metabolism</keyword>
<feature type="binding site" evidence="11">
    <location>
        <position position="95"/>
    </location>
    <ligand>
        <name>substrate</name>
    </ligand>
</feature>
<protein>
    <recommendedName>
        <fullName evidence="9">Enoyl-[acyl-carrier-protein] reductase [NADH]</fullName>
        <ecNumber evidence="9">1.3.1.9</ecNumber>
    </recommendedName>
</protein>
<evidence type="ECO:0000256" key="8">
    <source>
        <dbReference type="ARBA" id="ARBA00023160"/>
    </source>
</evidence>
<evidence type="ECO:0000256" key="6">
    <source>
        <dbReference type="ARBA" id="ARBA00023027"/>
    </source>
</evidence>
<comment type="similarity">
    <text evidence="2 9">Belongs to the short-chain dehydrogenases/reductases (SDR) family. FabI subfamily.</text>
</comment>
<dbReference type="FunFam" id="3.40.50.720:FF:000054">
    <property type="entry name" value="Enoyl-[acyl-carrier-protein] reductase [NADH]"/>
    <property type="match status" value="1"/>
</dbReference>
<gene>
    <name evidence="13" type="ORF">GSUB_05680</name>
</gene>
<keyword evidence="6 9" id="KW-0520">NAD</keyword>
<evidence type="ECO:0000256" key="2">
    <source>
        <dbReference type="ARBA" id="ARBA00009233"/>
    </source>
</evidence>
<dbReference type="NCBIfam" id="NF005717">
    <property type="entry name" value="PRK07533.1"/>
    <property type="match status" value="1"/>
</dbReference>
<evidence type="ECO:0000256" key="1">
    <source>
        <dbReference type="ARBA" id="ARBA00005194"/>
    </source>
</evidence>
<dbReference type="InterPro" id="IPR002347">
    <property type="entry name" value="SDR_fam"/>
</dbReference>
<dbReference type="Gene3D" id="3.40.50.720">
    <property type="entry name" value="NAD(P)-binding Rossmann-like Domain"/>
    <property type="match status" value="1"/>
</dbReference>
<dbReference type="InterPro" id="IPR036291">
    <property type="entry name" value="NAD(P)-bd_dom_sf"/>
</dbReference>
<dbReference type="CDD" id="cd05372">
    <property type="entry name" value="ENR_SDR"/>
    <property type="match status" value="1"/>
</dbReference>
<keyword evidence="5 9" id="KW-0560">Oxidoreductase</keyword>
<proteinExistence type="inferred from homology"/>